<protein>
    <submittedName>
        <fullName evidence="2">Uncharacterized protein</fullName>
    </submittedName>
</protein>
<dbReference type="AlphaFoldDB" id="A0A5N8VLP1"/>
<evidence type="ECO:0000313" key="3">
    <source>
        <dbReference type="Proteomes" id="UP000325849"/>
    </source>
</evidence>
<accession>A0A5N8VLP1</accession>
<feature type="region of interest" description="Disordered" evidence="1">
    <location>
        <begin position="1"/>
        <end position="110"/>
    </location>
</feature>
<sequence>MSTPQEDPPAERQQDTQPPYVPTVQAPSMSSLTATAPAMDFPMFPATWAPDQSTLFTPPVGQGAGQYSPFDTGRPATSPKERTSTGPDPRPAAAAHRADPRQGGKQVKRR</sequence>
<name>A0A5N8VLP1_9ACTN</name>
<organism evidence="2 3">
    <name type="scientific">Streptomyces adustus</name>
    <dbReference type="NCBI Taxonomy" id="1609272"/>
    <lineage>
        <taxon>Bacteria</taxon>
        <taxon>Bacillati</taxon>
        <taxon>Actinomycetota</taxon>
        <taxon>Actinomycetes</taxon>
        <taxon>Kitasatosporales</taxon>
        <taxon>Streptomycetaceae</taxon>
        <taxon>Streptomyces</taxon>
    </lineage>
</organism>
<evidence type="ECO:0000313" key="2">
    <source>
        <dbReference type="EMBL" id="MPY35899.1"/>
    </source>
</evidence>
<proteinExistence type="predicted"/>
<dbReference type="Proteomes" id="UP000325849">
    <property type="component" value="Unassembled WGS sequence"/>
</dbReference>
<reference evidence="2 3" key="1">
    <citation type="submission" date="2019-07" db="EMBL/GenBank/DDBJ databases">
        <title>New species of Amycolatopsis and Streptomyces.</title>
        <authorList>
            <person name="Duangmal K."/>
            <person name="Teo W.F.A."/>
            <person name="Lipun K."/>
        </authorList>
    </citation>
    <scope>NUCLEOTIDE SEQUENCE [LARGE SCALE GENOMIC DNA]</scope>
    <source>
        <strain evidence="2 3">NBRC 109810</strain>
    </source>
</reference>
<dbReference type="EMBL" id="VJZD01000185">
    <property type="protein sequence ID" value="MPY35899.1"/>
    <property type="molecule type" value="Genomic_DNA"/>
</dbReference>
<dbReference type="OrthoDB" id="9928647at2"/>
<dbReference type="RefSeq" id="WP_152893595.1">
    <property type="nucleotide sequence ID" value="NZ_VJZD01000185.1"/>
</dbReference>
<gene>
    <name evidence="2" type="ORF">FNH09_33105</name>
</gene>
<evidence type="ECO:0000256" key="1">
    <source>
        <dbReference type="SAM" id="MobiDB-lite"/>
    </source>
</evidence>
<feature type="compositionally biased region" description="Polar residues" evidence="1">
    <location>
        <begin position="25"/>
        <end position="34"/>
    </location>
</feature>
<keyword evidence="3" id="KW-1185">Reference proteome</keyword>
<comment type="caution">
    <text evidence="2">The sequence shown here is derived from an EMBL/GenBank/DDBJ whole genome shotgun (WGS) entry which is preliminary data.</text>
</comment>